<evidence type="ECO:0000313" key="2">
    <source>
        <dbReference type="Proteomes" id="UP000675379"/>
    </source>
</evidence>
<reference evidence="1" key="1">
    <citation type="submission" date="2021-04" db="EMBL/GenBank/DDBJ databases">
        <title>Proteiniclasticum sedimins sp. nov., an obligate anaerobic bacterium isolated from anaerobic sludge.</title>
        <authorList>
            <person name="Liu J."/>
        </authorList>
    </citation>
    <scope>NUCLEOTIDE SEQUENCE</scope>
    <source>
        <strain evidence="1">BAD-10</strain>
    </source>
</reference>
<keyword evidence="2" id="KW-1185">Reference proteome</keyword>
<evidence type="ECO:0000313" key="1">
    <source>
        <dbReference type="EMBL" id="MBR0576740.1"/>
    </source>
</evidence>
<gene>
    <name evidence="1" type="ORF">KCG48_10390</name>
</gene>
<dbReference type="EMBL" id="JAGSCS010000014">
    <property type="protein sequence ID" value="MBR0576740.1"/>
    <property type="molecule type" value="Genomic_DNA"/>
</dbReference>
<organism evidence="1 2">
    <name type="scientific">Proteiniclasticum sediminis</name>
    <dbReference type="NCBI Taxonomy" id="2804028"/>
    <lineage>
        <taxon>Bacteria</taxon>
        <taxon>Bacillati</taxon>
        <taxon>Bacillota</taxon>
        <taxon>Clostridia</taxon>
        <taxon>Eubacteriales</taxon>
        <taxon>Clostridiaceae</taxon>
        <taxon>Proteiniclasticum</taxon>
    </lineage>
</organism>
<dbReference type="AlphaFoldDB" id="A0A941CPY7"/>
<proteinExistence type="predicted"/>
<accession>A0A941CPY7</accession>
<name>A0A941CPY7_9CLOT</name>
<comment type="caution">
    <text evidence="1">The sequence shown here is derived from an EMBL/GenBank/DDBJ whole genome shotgun (WGS) entry which is preliminary data.</text>
</comment>
<sequence length="95" mass="11291">MMRKYKAIQEGDRWTIGEYDESYQGFITNDGICNYYFWDSKEEAEAAAEAYNTYEGEEWLGQHGFGNDRISEEDEAYESYSEEMIELYRLFKAVD</sequence>
<protein>
    <submittedName>
        <fullName evidence="1">Uncharacterized protein</fullName>
    </submittedName>
</protein>
<dbReference type="Proteomes" id="UP000675379">
    <property type="component" value="Unassembled WGS sequence"/>
</dbReference>